<dbReference type="InterPro" id="IPR012338">
    <property type="entry name" value="Beta-lactam/transpept-like"/>
</dbReference>
<comment type="caution">
    <text evidence="10">The sequence shown here is derived from an EMBL/GenBank/DDBJ whole genome shotgun (WGS) entry which is preliminary data.</text>
</comment>
<dbReference type="InterPro" id="IPR018044">
    <property type="entry name" value="Peptidase_S11"/>
</dbReference>
<evidence type="ECO:0000313" key="11">
    <source>
        <dbReference type="Proteomes" id="UP001500740"/>
    </source>
</evidence>
<keyword evidence="2" id="KW-0732">Signal</keyword>
<dbReference type="PANTHER" id="PTHR21581">
    <property type="entry name" value="D-ALANYL-D-ALANINE CARBOXYPEPTIDASE"/>
    <property type="match status" value="1"/>
</dbReference>
<evidence type="ECO:0000256" key="4">
    <source>
        <dbReference type="ARBA" id="ARBA00022960"/>
    </source>
</evidence>
<dbReference type="GO" id="GO:0004180">
    <property type="term" value="F:carboxypeptidase activity"/>
    <property type="evidence" value="ECO:0007669"/>
    <property type="project" value="UniProtKB-KW"/>
</dbReference>
<dbReference type="Pfam" id="PF00768">
    <property type="entry name" value="Peptidase_S11"/>
    <property type="match status" value="1"/>
</dbReference>
<gene>
    <name evidence="10" type="primary">dacB</name>
    <name evidence="10" type="ORF">GCM10008935_19790</name>
</gene>
<keyword evidence="3" id="KW-0378">Hydrolase</keyword>
<comment type="similarity">
    <text evidence="1 7">Belongs to the peptidase S11 family.</text>
</comment>
<dbReference type="PRINTS" id="PR00725">
    <property type="entry name" value="DADACBPTASE1"/>
</dbReference>
<keyword evidence="4" id="KW-0133">Cell shape</keyword>
<reference evidence="10 11" key="1">
    <citation type="journal article" date="2019" name="Int. J. Syst. Evol. Microbiol.">
        <title>The Global Catalogue of Microorganisms (GCM) 10K type strain sequencing project: providing services to taxonomists for standard genome sequencing and annotation.</title>
        <authorList>
            <consortium name="The Broad Institute Genomics Platform"/>
            <consortium name="The Broad Institute Genome Sequencing Center for Infectious Disease"/>
            <person name="Wu L."/>
            <person name="Ma J."/>
        </authorList>
    </citation>
    <scope>NUCLEOTIDE SEQUENCE [LARGE SCALE GENOMIC DNA]</scope>
    <source>
        <strain evidence="10 11">JCM 14193</strain>
    </source>
</reference>
<accession>A0ABN0ZZZ0</accession>
<keyword evidence="5" id="KW-0573">Peptidoglycan synthesis</keyword>
<keyword evidence="6" id="KW-0961">Cell wall biogenesis/degradation</keyword>
<protein>
    <submittedName>
        <fullName evidence="10">D-alanyl-D-alanine carboxypeptidase DacB</fullName>
    </submittedName>
</protein>
<evidence type="ECO:0000256" key="5">
    <source>
        <dbReference type="ARBA" id="ARBA00022984"/>
    </source>
</evidence>
<keyword evidence="11" id="KW-1185">Reference proteome</keyword>
<organism evidence="10 11">
    <name type="scientific">Alkalibacillus silvisoli</name>
    <dbReference type="NCBI Taxonomy" id="392823"/>
    <lineage>
        <taxon>Bacteria</taxon>
        <taxon>Bacillati</taxon>
        <taxon>Bacillota</taxon>
        <taxon>Bacilli</taxon>
        <taxon>Bacillales</taxon>
        <taxon>Bacillaceae</taxon>
        <taxon>Alkalibacillus</taxon>
    </lineage>
</organism>
<name>A0ABN0ZZZ0_9BACI</name>
<dbReference type="SUPFAM" id="SSF56601">
    <property type="entry name" value="beta-lactamase/transpeptidase-like"/>
    <property type="match status" value="1"/>
</dbReference>
<evidence type="ECO:0000313" key="10">
    <source>
        <dbReference type="EMBL" id="GAA0464104.1"/>
    </source>
</evidence>
<evidence type="ECO:0000256" key="3">
    <source>
        <dbReference type="ARBA" id="ARBA00022801"/>
    </source>
</evidence>
<dbReference type="RefSeq" id="WP_343783388.1">
    <property type="nucleotide sequence ID" value="NZ_BAAACZ010000016.1"/>
</dbReference>
<evidence type="ECO:0000256" key="2">
    <source>
        <dbReference type="ARBA" id="ARBA00022729"/>
    </source>
</evidence>
<dbReference type="PANTHER" id="PTHR21581:SF33">
    <property type="entry name" value="D-ALANYL-D-ALANINE CARBOXYPEPTIDASE DACB"/>
    <property type="match status" value="1"/>
</dbReference>
<feature type="domain" description="Peptidase S11 D-alanyl-D-alanine carboxypeptidase A N-terminal" evidence="9">
    <location>
        <begin position="38"/>
        <end position="261"/>
    </location>
</feature>
<evidence type="ECO:0000256" key="7">
    <source>
        <dbReference type="RuleBase" id="RU004016"/>
    </source>
</evidence>
<proteinExistence type="inferred from homology"/>
<evidence type="ECO:0000256" key="6">
    <source>
        <dbReference type="ARBA" id="ARBA00023316"/>
    </source>
</evidence>
<dbReference type="Proteomes" id="UP001500740">
    <property type="component" value="Unassembled WGS sequence"/>
</dbReference>
<evidence type="ECO:0000259" key="9">
    <source>
        <dbReference type="Pfam" id="PF00768"/>
    </source>
</evidence>
<feature type="transmembrane region" description="Helical" evidence="8">
    <location>
        <begin position="372"/>
        <end position="393"/>
    </location>
</feature>
<evidence type="ECO:0000256" key="1">
    <source>
        <dbReference type="ARBA" id="ARBA00007164"/>
    </source>
</evidence>
<sequence>MNINRSLKKKIPIIIVLALFIAVFGFLTKINAHEQDLLLNSESVILIDQTSGDILYQKNSSKQMYPASITKIISGILAIEDGDLNEDVTISQEATEVIGTSVYLLEEEEVPLRDLVKGMLINSGNDASYAIAEHLAGGEEAFAEKMNELVQEDIGVDNTNFVNPHGLFDEEQYTTAEDMARITQYAMENETFKDIVGMNEYEWESEGWETTIHNHHQLVRQHDEITGVKNGYVQKSGYTLVTTASHEDEQIDLVAVTLDSPSANHAYSDTEALINYGFENYETNEIQRGELIEDHDGQEYKVEENLYFTTEVDEDWTTQVDENGELKIKNEDDLVILEKPLRTVAEIEGEGDPKESQIAMGASELPNEDDSYTFLLISLIILTILALFTTFTVRKRRKRDRFFR</sequence>
<dbReference type="EMBL" id="BAAACZ010000016">
    <property type="protein sequence ID" value="GAA0464104.1"/>
    <property type="molecule type" value="Genomic_DNA"/>
</dbReference>
<keyword evidence="10" id="KW-0121">Carboxypeptidase</keyword>
<keyword evidence="8" id="KW-0472">Membrane</keyword>
<dbReference type="Gene3D" id="3.40.710.10">
    <property type="entry name" value="DD-peptidase/beta-lactamase superfamily"/>
    <property type="match status" value="1"/>
</dbReference>
<dbReference type="InterPro" id="IPR001967">
    <property type="entry name" value="Peptidase_S11_N"/>
</dbReference>
<keyword evidence="10" id="KW-0645">Protease</keyword>
<keyword evidence="8" id="KW-1133">Transmembrane helix</keyword>
<keyword evidence="8" id="KW-0812">Transmembrane</keyword>
<evidence type="ECO:0000256" key="8">
    <source>
        <dbReference type="SAM" id="Phobius"/>
    </source>
</evidence>